<gene>
    <name evidence="1" type="ORF">MEUPH1_LOCUS5897</name>
</gene>
<dbReference type="Proteomes" id="UP001160148">
    <property type="component" value="Unassembled WGS sequence"/>
</dbReference>
<protein>
    <submittedName>
        <fullName evidence="1">Uncharacterized protein</fullName>
    </submittedName>
</protein>
<reference evidence="1 2" key="1">
    <citation type="submission" date="2023-01" db="EMBL/GenBank/DDBJ databases">
        <authorList>
            <person name="Whitehead M."/>
        </authorList>
    </citation>
    <scope>NUCLEOTIDE SEQUENCE [LARGE SCALE GENOMIC DNA]</scope>
</reference>
<comment type="caution">
    <text evidence="1">The sequence shown here is derived from an EMBL/GenBank/DDBJ whole genome shotgun (WGS) entry which is preliminary data.</text>
</comment>
<evidence type="ECO:0000313" key="2">
    <source>
        <dbReference type="Proteomes" id="UP001160148"/>
    </source>
</evidence>
<organism evidence="1 2">
    <name type="scientific">Macrosiphum euphorbiae</name>
    <name type="common">potato aphid</name>
    <dbReference type="NCBI Taxonomy" id="13131"/>
    <lineage>
        <taxon>Eukaryota</taxon>
        <taxon>Metazoa</taxon>
        <taxon>Ecdysozoa</taxon>
        <taxon>Arthropoda</taxon>
        <taxon>Hexapoda</taxon>
        <taxon>Insecta</taxon>
        <taxon>Pterygota</taxon>
        <taxon>Neoptera</taxon>
        <taxon>Paraneoptera</taxon>
        <taxon>Hemiptera</taxon>
        <taxon>Sternorrhyncha</taxon>
        <taxon>Aphidomorpha</taxon>
        <taxon>Aphidoidea</taxon>
        <taxon>Aphididae</taxon>
        <taxon>Macrosiphini</taxon>
        <taxon>Macrosiphum</taxon>
    </lineage>
</organism>
<name>A0AAV0W1S2_9HEMI</name>
<evidence type="ECO:0000313" key="1">
    <source>
        <dbReference type="EMBL" id="CAI6349321.1"/>
    </source>
</evidence>
<keyword evidence="2" id="KW-1185">Reference proteome</keyword>
<dbReference type="EMBL" id="CARXXK010000001">
    <property type="protein sequence ID" value="CAI6349321.1"/>
    <property type="molecule type" value="Genomic_DNA"/>
</dbReference>
<accession>A0AAV0W1S2</accession>
<proteinExistence type="predicted"/>
<dbReference type="AlphaFoldDB" id="A0AAV0W1S2"/>
<sequence length="266" mass="29621">MPITRTAVNSKQSSPKASTSNDDILALIKTLKEEISFSNKSLSDSLSKKFNELKLEFQRVSKQVSELKTSYAALYSEVDDLKGKVAKLECSNPLVNSQSIVSQVLQENFEHERCLPNLIVYGVPESNSPDTSVRIDHDKLTISSSLGSLENAVPDKYKLIRLGRSRADFTRPIKIICESKDAASNLFFAYNSAKRSGKPFPEGFRMSRDRTTLQRKLLRTCYEDLERRVKSGETGLRVVFVNGFPTVGSALSKNGDGRFLSHASQS</sequence>